<dbReference type="Gene3D" id="3.40.50.1700">
    <property type="entry name" value="Glycoside hydrolase family 3 C-terminal domain"/>
    <property type="match status" value="1"/>
</dbReference>
<dbReference type="SMART" id="SM01217">
    <property type="entry name" value="Fn3_like"/>
    <property type="match status" value="1"/>
</dbReference>
<evidence type="ECO:0000256" key="1">
    <source>
        <dbReference type="ARBA" id="ARBA00005336"/>
    </source>
</evidence>
<dbReference type="EMBL" id="JAEAGR010000014">
    <property type="protein sequence ID" value="MBH1941768.1"/>
    <property type="molecule type" value="Genomic_DNA"/>
</dbReference>
<dbReference type="InterPro" id="IPR001764">
    <property type="entry name" value="Glyco_hydro_3_N"/>
</dbReference>
<evidence type="ECO:0000256" key="3">
    <source>
        <dbReference type="SAM" id="Coils"/>
    </source>
</evidence>
<dbReference type="Pfam" id="PF00933">
    <property type="entry name" value="Glyco_hydro_3"/>
    <property type="match status" value="1"/>
</dbReference>
<dbReference type="InterPro" id="IPR050288">
    <property type="entry name" value="Cellulose_deg_GH3"/>
</dbReference>
<dbReference type="InterPro" id="IPR017853">
    <property type="entry name" value="GH"/>
</dbReference>
<dbReference type="SUPFAM" id="SSF52279">
    <property type="entry name" value="Beta-D-glucan exohydrolase, C-terminal domain"/>
    <property type="match status" value="1"/>
</dbReference>
<dbReference type="Gene3D" id="3.20.20.300">
    <property type="entry name" value="Glycoside hydrolase, family 3, N-terminal domain"/>
    <property type="match status" value="1"/>
</dbReference>
<dbReference type="InterPro" id="IPR026891">
    <property type="entry name" value="Fn3-like"/>
</dbReference>
<dbReference type="Pfam" id="PF01915">
    <property type="entry name" value="Glyco_hydro_3_C"/>
    <property type="match status" value="1"/>
</dbReference>
<dbReference type="InterPro" id="IPR013783">
    <property type="entry name" value="Ig-like_fold"/>
</dbReference>
<evidence type="ECO:0000256" key="2">
    <source>
        <dbReference type="ARBA" id="ARBA00022801"/>
    </source>
</evidence>
<dbReference type="InterPro" id="IPR002772">
    <property type="entry name" value="Glyco_hydro_3_C"/>
</dbReference>
<dbReference type="Gene3D" id="2.60.40.10">
    <property type="entry name" value="Immunoglobulins"/>
    <property type="match status" value="1"/>
</dbReference>
<comment type="similarity">
    <text evidence="1">Belongs to the glycosyl hydrolase 3 family.</text>
</comment>
<dbReference type="PANTHER" id="PTHR42715">
    <property type="entry name" value="BETA-GLUCOSIDASE"/>
    <property type="match status" value="1"/>
</dbReference>
<dbReference type="GO" id="GO:0005975">
    <property type="term" value="P:carbohydrate metabolic process"/>
    <property type="evidence" value="ECO:0007669"/>
    <property type="project" value="InterPro"/>
</dbReference>
<dbReference type="Pfam" id="PF14310">
    <property type="entry name" value="Fn3-like"/>
    <property type="match status" value="1"/>
</dbReference>
<comment type="caution">
    <text evidence="5">The sequence shown here is derived from an EMBL/GenBank/DDBJ whole genome shotgun (WGS) entry which is preliminary data.</text>
</comment>
<dbReference type="GO" id="GO:0008422">
    <property type="term" value="F:beta-glucosidase activity"/>
    <property type="evidence" value="ECO:0007669"/>
    <property type="project" value="UniProtKB-ARBA"/>
</dbReference>
<feature type="domain" description="Fibronectin type III-like" evidence="4">
    <location>
        <begin position="643"/>
        <end position="713"/>
    </location>
</feature>
<evidence type="ECO:0000313" key="5">
    <source>
        <dbReference type="EMBL" id="MBH1941768.1"/>
    </source>
</evidence>
<dbReference type="PRINTS" id="PR00133">
    <property type="entry name" value="GLHYDRLASE3"/>
</dbReference>
<dbReference type="Proteomes" id="UP000623269">
    <property type="component" value="Unassembled WGS sequence"/>
</dbReference>
<keyword evidence="2 5" id="KW-0378">Hydrolase</keyword>
<reference evidence="5" key="1">
    <citation type="submission" date="2020-12" db="EMBL/GenBank/DDBJ databases">
        <title>M. sibirica DSM 26468T genome.</title>
        <authorList>
            <person name="Thieme N."/>
            <person name="Rettenmaier R."/>
            <person name="Zverlov V."/>
            <person name="Liebl W."/>
        </authorList>
    </citation>
    <scope>NUCLEOTIDE SEQUENCE</scope>
    <source>
        <strain evidence="5">DSM 26468</strain>
    </source>
</reference>
<name>A0A8J7L342_9FIRM</name>
<organism evidence="5 6">
    <name type="scientific">Mobilitalea sibirica</name>
    <dbReference type="NCBI Taxonomy" id="1462919"/>
    <lineage>
        <taxon>Bacteria</taxon>
        <taxon>Bacillati</taxon>
        <taxon>Bacillota</taxon>
        <taxon>Clostridia</taxon>
        <taxon>Lachnospirales</taxon>
        <taxon>Lachnospiraceae</taxon>
        <taxon>Mobilitalea</taxon>
    </lineage>
</organism>
<dbReference type="InterPro" id="IPR036881">
    <property type="entry name" value="Glyco_hydro_3_C_sf"/>
</dbReference>
<dbReference type="SUPFAM" id="SSF51445">
    <property type="entry name" value="(Trans)glycosidases"/>
    <property type="match status" value="1"/>
</dbReference>
<keyword evidence="3" id="KW-0175">Coiled coil</keyword>
<dbReference type="PANTHER" id="PTHR42715:SF10">
    <property type="entry name" value="BETA-GLUCOSIDASE"/>
    <property type="match status" value="1"/>
</dbReference>
<accession>A0A8J7L342</accession>
<evidence type="ECO:0000259" key="4">
    <source>
        <dbReference type="SMART" id="SM01217"/>
    </source>
</evidence>
<proteinExistence type="inferred from homology"/>
<protein>
    <submittedName>
        <fullName evidence="5">Glycoside hydrolase family 3 C-terminal domain-containing protein</fullName>
    </submittedName>
</protein>
<dbReference type="AlphaFoldDB" id="A0A8J7L342"/>
<dbReference type="FunFam" id="2.60.40.10:FF:000495">
    <property type="entry name" value="Periplasmic beta-glucosidase"/>
    <property type="match status" value="1"/>
</dbReference>
<evidence type="ECO:0000313" key="6">
    <source>
        <dbReference type="Proteomes" id="UP000623269"/>
    </source>
</evidence>
<sequence length="731" mass="82733">MNVDETKIEELVSELTLEEKIAMIHGEGIFQTAGVKRLGIPPLKMSDGPMGVRKEFALKDWTNVGTTDDQVSYLPSNSALAATWNKDIAYKTGQVLGAEARGRGKDVILAPGINIKRSPLCGRNFEYMSEDPKLIEELVVPLIQGIQENDVAACVKHFAANNQETKRLWVDTYMDERTLREIYFPGFYAAIHQGESFTLMGAYNLLYGEHCSQSKFLLTKVLREEWEYDGAVISDWGAVHDTKQAALSGLDIEMSVGPDFDNYYMAKPLYNAVMNGEIEEAYIDTKIRNILRTMYRIKMLGDDRENRNTGTYNDMKHREIILEGARESIILLKNEEDRLPIKKKGLKSIAVIGQNAERVHSDGGGSAEIKALYEISPLLGLKMKLGGNVDIKYAKGYYVPTKEEKEHNWQQHSIEREKELTEEEAKELEKKKQLVLEEINRQGELLLKEAVELAKESDEVIIIGGLDHEYDVEGQDRTDMELPYYQDRLIEEILKVNPKAVVVIMAGSPVEMNRWSDKAKAIVWCWYAGMEGGTALAEVLLGDMNPCGKLPETFPKYLNDSPAHKIGEFGDLNSITYKEGVFVGYRYYDTYDIETEFCFGHGLSYTTFEYQDLNVSVKEINKNDLKVMVEVIIKNTGAMDGAEVVQVYVADKEASIERPIHELKGFSKVFIKAGEEKKVVIILNKNAFGFYDVTSKCFKAEAGEFELRIGSSSRDIRFTKSIELKNSYLYI</sequence>
<keyword evidence="6" id="KW-1185">Reference proteome</keyword>
<feature type="coiled-coil region" evidence="3">
    <location>
        <begin position="411"/>
        <end position="456"/>
    </location>
</feature>
<dbReference type="InterPro" id="IPR036962">
    <property type="entry name" value="Glyco_hydro_3_N_sf"/>
</dbReference>
<gene>
    <name evidence="5" type="ORF">I5677_12770</name>
</gene>